<dbReference type="EMBL" id="CP100390">
    <property type="protein sequence ID" value="UZE97350.1"/>
    <property type="molecule type" value="Genomic_DNA"/>
</dbReference>
<organism evidence="5 6">
    <name type="scientific">Alkalimarinus alittae</name>
    <dbReference type="NCBI Taxonomy" id="2961619"/>
    <lineage>
        <taxon>Bacteria</taxon>
        <taxon>Pseudomonadati</taxon>
        <taxon>Pseudomonadota</taxon>
        <taxon>Gammaproteobacteria</taxon>
        <taxon>Alteromonadales</taxon>
        <taxon>Alteromonadaceae</taxon>
        <taxon>Alkalimarinus</taxon>
    </lineage>
</organism>
<name>A0ABY6N5R6_9ALTE</name>
<dbReference type="InterPro" id="IPR013099">
    <property type="entry name" value="K_chnl_dom"/>
</dbReference>
<reference evidence="5" key="1">
    <citation type="submission" date="2022-06" db="EMBL/GenBank/DDBJ databases">
        <title>Alkalimarinus sp. nov., isolated from gut of a Alitta virens.</title>
        <authorList>
            <person name="Yang A.I."/>
            <person name="Shin N.-R."/>
        </authorList>
    </citation>
    <scope>NUCLEOTIDE SEQUENCE</scope>
    <source>
        <strain evidence="5">A2M4</strain>
    </source>
</reference>
<keyword evidence="5" id="KW-0406">Ion transport</keyword>
<keyword evidence="6" id="KW-1185">Reference proteome</keyword>
<feature type="transmembrane region" description="Helical" evidence="2">
    <location>
        <begin position="20"/>
        <end position="40"/>
    </location>
</feature>
<keyword evidence="2" id="KW-0472">Membrane</keyword>
<protein>
    <submittedName>
        <fullName evidence="5">Potassium channel family protein</fullName>
    </submittedName>
</protein>
<sequence length="348" mass="38918">MFILTKLRAVIFTHFLELKWQGLALSVFFYVCISYLLLHLAGEDALTSFPDFPYWLIITASTVGYGDLSPSTTLGKLTVSIFVVPFGLSLFALFIGRVAAYASFQWRKGVKGLKNLDYSNHILVIGWNEKRTIHLIKLLLREQSGAEEERKIALCTKADIENPLPNDIGFVKVESYSDNEHMQRAGIDSASSIIIDTPEDDITMTTALFCNSRNPNAHMIAYFQDDHLSQLLKVHCPNIECAPSVDVELIVKAAMYPGSSELHHDLLNVEDGMTQYAITYPKSSQSVSIRDIFIAFKEKHDATIIAIAETGSKPELNPSFNKTLHGGATIYYIADERIDGLDWNALYV</sequence>
<dbReference type="InterPro" id="IPR036291">
    <property type="entry name" value="NAD(P)-bd_dom_sf"/>
</dbReference>
<keyword evidence="5" id="KW-0813">Transport</keyword>
<evidence type="ECO:0000259" key="3">
    <source>
        <dbReference type="Pfam" id="PF02254"/>
    </source>
</evidence>
<dbReference type="Pfam" id="PF02254">
    <property type="entry name" value="TrkA_N"/>
    <property type="match status" value="1"/>
</dbReference>
<proteinExistence type="predicted"/>
<feature type="transmembrane region" description="Helical" evidence="2">
    <location>
        <begin position="80"/>
        <end position="104"/>
    </location>
</feature>
<evidence type="ECO:0000256" key="2">
    <source>
        <dbReference type="SAM" id="Phobius"/>
    </source>
</evidence>
<dbReference type="GO" id="GO:0034220">
    <property type="term" value="P:monoatomic ion transmembrane transport"/>
    <property type="evidence" value="ECO:0007669"/>
    <property type="project" value="UniProtKB-KW"/>
</dbReference>
<dbReference type="PANTHER" id="PTHR43833">
    <property type="entry name" value="POTASSIUM CHANNEL PROTEIN 2-RELATED-RELATED"/>
    <property type="match status" value="1"/>
</dbReference>
<dbReference type="InterPro" id="IPR050721">
    <property type="entry name" value="Trk_Ktr_HKT_K-transport"/>
</dbReference>
<feature type="domain" description="Potassium channel" evidence="4">
    <location>
        <begin position="28"/>
        <end position="101"/>
    </location>
</feature>
<keyword evidence="2" id="KW-0812">Transmembrane</keyword>
<dbReference type="Pfam" id="PF07885">
    <property type="entry name" value="Ion_trans_2"/>
    <property type="match status" value="1"/>
</dbReference>
<feature type="domain" description="RCK N-terminal" evidence="3">
    <location>
        <begin position="171"/>
        <end position="233"/>
    </location>
</feature>
<keyword evidence="2" id="KW-1133">Transmembrane helix</keyword>
<evidence type="ECO:0000313" key="5">
    <source>
        <dbReference type="EMBL" id="UZE97350.1"/>
    </source>
</evidence>
<dbReference type="SUPFAM" id="SSF81324">
    <property type="entry name" value="Voltage-gated potassium channels"/>
    <property type="match status" value="1"/>
</dbReference>
<dbReference type="Gene3D" id="1.10.287.70">
    <property type="match status" value="1"/>
</dbReference>
<evidence type="ECO:0000259" key="4">
    <source>
        <dbReference type="Pfam" id="PF07885"/>
    </source>
</evidence>
<dbReference type="Gene3D" id="3.40.50.720">
    <property type="entry name" value="NAD(P)-binding Rossmann-like Domain"/>
    <property type="match status" value="1"/>
</dbReference>
<evidence type="ECO:0000256" key="1">
    <source>
        <dbReference type="ARBA" id="ARBA00004651"/>
    </source>
</evidence>
<dbReference type="InterPro" id="IPR003148">
    <property type="entry name" value="RCK_N"/>
</dbReference>
<comment type="subcellular location">
    <subcellularLocation>
        <location evidence="1">Cell membrane</location>
        <topology evidence="1">Multi-pass membrane protein</topology>
    </subcellularLocation>
</comment>
<evidence type="ECO:0000313" key="6">
    <source>
        <dbReference type="Proteomes" id="UP001163739"/>
    </source>
</evidence>
<keyword evidence="5" id="KW-0407">Ion channel</keyword>
<accession>A0ABY6N5R6</accession>
<dbReference type="Proteomes" id="UP001163739">
    <property type="component" value="Chromosome"/>
</dbReference>
<dbReference type="PANTHER" id="PTHR43833:SF9">
    <property type="entry name" value="POTASSIUM CHANNEL PROTEIN YUGO-RELATED"/>
    <property type="match status" value="1"/>
</dbReference>
<gene>
    <name evidence="5" type="ORF">NKI27_06255</name>
</gene>
<dbReference type="SUPFAM" id="SSF51735">
    <property type="entry name" value="NAD(P)-binding Rossmann-fold domains"/>
    <property type="match status" value="1"/>
</dbReference>
<dbReference type="RefSeq" id="WP_265048825.1">
    <property type="nucleotide sequence ID" value="NZ_CP100390.1"/>
</dbReference>